<dbReference type="Pfam" id="PF19474">
    <property type="entry name" value="DUF6011"/>
    <property type="match status" value="1"/>
</dbReference>
<accession>A0ABW4PCQ2</accession>
<proteinExistence type="predicted"/>
<name>A0ABW4PCQ2_9ACTN</name>
<feature type="region of interest" description="Disordered" evidence="1">
    <location>
        <begin position="1"/>
        <end position="24"/>
    </location>
</feature>
<dbReference type="InterPro" id="IPR046053">
    <property type="entry name" value="DUF6011"/>
</dbReference>
<feature type="compositionally biased region" description="Pro residues" evidence="1">
    <location>
        <begin position="1"/>
        <end position="16"/>
    </location>
</feature>
<evidence type="ECO:0000313" key="2">
    <source>
        <dbReference type="EMBL" id="MFD1828447.1"/>
    </source>
</evidence>
<sequence length="75" mass="8252">MTAEPEPSPLPLPGSPGPSGQEARRRVLCRMCGRPLRGRRARLWGLGDECREKLAMRSAPVRGGWEVEQEALPGM</sequence>
<evidence type="ECO:0000313" key="3">
    <source>
        <dbReference type="Proteomes" id="UP001597365"/>
    </source>
</evidence>
<protein>
    <submittedName>
        <fullName evidence="2">DUF6011 domain-containing protein</fullName>
    </submittedName>
</protein>
<dbReference type="RefSeq" id="WP_380895991.1">
    <property type="nucleotide sequence ID" value="NZ_JBHUFU010000001.1"/>
</dbReference>
<keyword evidence="3" id="KW-1185">Reference proteome</keyword>
<gene>
    <name evidence="2" type="ORF">ACFSJS_02055</name>
</gene>
<evidence type="ECO:0000256" key="1">
    <source>
        <dbReference type="SAM" id="MobiDB-lite"/>
    </source>
</evidence>
<organism evidence="2 3">
    <name type="scientific">Streptomyces desertarenae</name>
    <dbReference type="NCBI Taxonomy" id="2666184"/>
    <lineage>
        <taxon>Bacteria</taxon>
        <taxon>Bacillati</taxon>
        <taxon>Actinomycetota</taxon>
        <taxon>Actinomycetes</taxon>
        <taxon>Kitasatosporales</taxon>
        <taxon>Streptomycetaceae</taxon>
        <taxon>Streptomyces</taxon>
    </lineage>
</organism>
<dbReference type="EMBL" id="JBHUFU010000001">
    <property type="protein sequence ID" value="MFD1828447.1"/>
    <property type="molecule type" value="Genomic_DNA"/>
</dbReference>
<dbReference type="Proteomes" id="UP001597365">
    <property type="component" value="Unassembled WGS sequence"/>
</dbReference>
<reference evidence="3" key="1">
    <citation type="journal article" date="2019" name="Int. J. Syst. Evol. Microbiol.">
        <title>The Global Catalogue of Microorganisms (GCM) 10K type strain sequencing project: providing services to taxonomists for standard genome sequencing and annotation.</title>
        <authorList>
            <consortium name="The Broad Institute Genomics Platform"/>
            <consortium name="The Broad Institute Genome Sequencing Center for Infectious Disease"/>
            <person name="Wu L."/>
            <person name="Ma J."/>
        </authorList>
    </citation>
    <scope>NUCLEOTIDE SEQUENCE [LARGE SCALE GENOMIC DNA]</scope>
    <source>
        <strain evidence="3">CGMCC 4.7455</strain>
    </source>
</reference>
<comment type="caution">
    <text evidence="2">The sequence shown here is derived from an EMBL/GenBank/DDBJ whole genome shotgun (WGS) entry which is preliminary data.</text>
</comment>